<protein>
    <submittedName>
        <fullName evidence="1">Uncharacterized protein</fullName>
    </submittedName>
</protein>
<proteinExistence type="predicted"/>
<dbReference type="Proteomes" id="UP000439522">
    <property type="component" value="Unassembled WGS sequence"/>
</dbReference>
<dbReference type="AlphaFoldDB" id="A0A6I4TFW9"/>
<sequence length="261" mass="28138">MRDQEYRTWLETQELAPSSIGTKMSDARRVDQAHGDLDEHFRQNRMASLLETFAYSTADEAAGRPNLTALAIDGHLYNNLASYRSALTTYRRFCEAEASPSGRLSGLDRQAILAAIAACDAASSPQDFVSTLEVRVCLTDTGWSTTERAIRARPSSIGLCANAASKPTLAAPCASMAKPDKKVTIPKRIFGFKLSKGTRKDLRKLIGLLEHPEARTLALSAATSLAAYLGEKTLEGKGSLGQIGRKATKMMDPPAPPAGTH</sequence>
<dbReference type="RefSeq" id="WP_160610721.1">
    <property type="nucleotide sequence ID" value="NZ_WTZA01000001.1"/>
</dbReference>
<organism evidence="1 2">
    <name type="scientific">Tsuneonella aeria</name>
    <dbReference type="NCBI Taxonomy" id="1837929"/>
    <lineage>
        <taxon>Bacteria</taxon>
        <taxon>Pseudomonadati</taxon>
        <taxon>Pseudomonadota</taxon>
        <taxon>Alphaproteobacteria</taxon>
        <taxon>Sphingomonadales</taxon>
        <taxon>Erythrobacteraceae</taxon>
        <taxon>Tsuneonella</taxon>
    </lineage>
</organism>
<name>A0A6I4TFW9_9SPHN</name>
<dbReference type="OrthoDB" id="9781481at2"/>
<reference evidence="1 2" key="1">
    <citation type="submission" date="2019-12" db="EMBL/GenBank/DDBJ databases">
        <title>Genomic-based taxomic classification of the family Erythrobacteraceae.</title>
        <authorList>
            <person name="Xu L."/>
        </authorList>
    </citation>
    <scope>NUCLEOTIDE SEQUENCE [LARGE SCALE GENOMIC DNA]</scope>
    <source>
        <strain evidence="1 2">100921-2</strain>
    </source>
</reference>
<evidence type="ECO:0000313" key="2">
    <source>
        <dbReference type="Proteomes" id="UP000439522"/>
    </source>
</evidence>
<evidence type="ECO:0000313" key="1">
    <source>
        <dbReference type="EMBL" id="MXO75025.1"/>
    </source>
</evidence>
<keyword evidence="2" id="KW-1185">Reference proteome</keyword>
<comment type="caution">
    <text evidence="1">The sequence shown here is derived from an EMBL/GenBank/DDBJ whole genome shotgun (WGS) entry which is preliminary data.</text>
</comment>
<dbReference type="EMBL" id="WTZA01000001">
    <property type="protein sequence ID" value="MXO75025.1"/>
    <property type="molecule type" value="Genomic_DNA"/>
</dbReference>
<gene>
    <name evidence="1" type="ORF">GRI40_07300</name>
</gene>
<accession>A0A6I4TFW9</accession>